<evidence type="ECO:0000313" key="3">
    <source>
        <dbReference type="Proteomes" id="UP000221024"/>
    </source>
</evidence>
<protein>
    <submittedName>
        <fullName evidence="2">Uncharacterized protein</fullName>
    </submittedName>
</protein>
<feature type="region of interest" description="Disordered" evidence="1">
    <location>
        <begin position="13"/>
        <end position="39"/>
    </location>
</feature>
<evidence type="ECO:0000256" key="1">
    <source>
        <dbReference type="SAM" id="MobiDB-lite"/>
    </source>
</evidence>
<name>A0A2H3NM26_9BACT</name>
<dbReference type="AlphaFoldDB" id="A0A2H3NM26"/>
<gene>
    <name evidence="2" type="ORF">CRI93_06760</name>
</gene>
<proteinExistence type="predicted"/>
<accession>A0A2H3NM26</accession>
<evidence type="ECO:0000313" key="2">
    <source>
        <dbReference type="EMBL" id="PEN07678.1"/>
    </source>
</evidence>
<dbReference type="Proteomes" id="UP000221024">
    <property type="component" value="Unassembled WGS sequence"/>
</dbReference>
<comment type="caution">
    <text evidence="2">The sequence shown here is derived from an EMBL/GenBank/DDBJ whole genome shotgun (WGS) entry which is preliminary data.</text>
</comment>
<organism evidence="2 3">
    <name type="scientific">Longimonas halophila</name>
    <dbReference type="NCBI Taxonomy" id="1469170"/>
    <lineage>
        <taxon>Bacteria</taxon>
        <taxon>Pseudomonadati</taxon>
        <taxon>Rhodothermota</taxon>
        <taxon>Rhodothermia</taxon>
        <taxon>Rhodothermales</taxon>
        <taxon>Salisaetaceae</taxon>
        <taxon>Longimonas</taxon>
    </lineage>
</organism>
<sequence length="115" mass="11923">MLVGALLVLGGCGSSAPDTAMPADTPSPADEDGPNPEQLVSTTGTVVFMEMEGGFWGIIASDSTRYDPGGSLPDSLQTDGLAIRFRGEEKPGQPSIRMWGTPIDLLEAMPVDGAE</sequence>
<reference evidence="2 3" key="1">
    <citation type="submission" date="2017-10" db="EMBL/GenBank/DDBJ databases">
        <title>Draft genome of Longimonas halophila.</title>
        <authorList>
            <person name="Goh K.M."/>
            <person name="Shamsir M.S."/>
            <person name="Lim S.W."/>
        </authorList>
    </citation>
    <scope>NUCLEOTIDE SEQUENCE [LARGE SCALE GENOMIC DNA]</scope>
    <source>
        <strain evidence="2 3">KCTC 42399</strain>
    </source>
</reference>
<dbReference type="EMBL" id="PDEP01000005">
    <property type="protein sequence ID" value="PEN07678.1"/>
    <property type="molecule type" value="Genomic_DNA"/>
</dbReference>
<keyword evidence="3" id="KW-1185">Reference proteome</keyword>